<name>A0ABQ2MUT4_9MICO</name>
<proteinExistence type="predicted"/>
<dbReference type="Proteomes" id="UP000638043">
    <property type="component" value="Unassembled WGS sequence"/>
</dbReference>
<comment type="caution">
    <text evidence="1">The sequence shown here is derived from an EMBL/GenBank/DDBJ whole genome shotgun (WGS) entry which is preliminary data.</text>
</comment>
<dbReference type="EMBL" id="BMMQ01000001">
    <property type="protein sequence ID" value="GGO59015.1"/>
    <property type="molecule type" value="Genomic_DNA"/>
</dbReference>
<evidence type="ECO:0000313" key="2">
    <source>
        <dbReference type="Proteomes" id="UP000638043"/>
    </source>
</evidence>
<reference evidence="2" key="1">
    <citation type="journal article" date="2019" name="Int. J. Syst. Evol. Microbiol.">
        <title>The Global Catalogue of Microorganisms (GCM) 10K type strain sequencing project: providing services to taxonomists for standard genome sequencing and annotation.</title>
        <authorList>
            <consortium name="The Broad Institute Genomics Platform"/>
            <consortium name="The Broad Institute Genome Sequencing Center for Infectious Disease"/>
            <person name="Wu L."/>
            <person name="Ma J."/>
        </authorList>
    </citation>
    <scope>NUCLEOTIDE SEQUENCE [LARGE SCALE GENOMIC DNA]</scope>
    <source>
        <strain evidence="2">CGMCC 4.7181</strain>
    </source>
</reference>
<evidence type="ECO:0008006" key="3">
    <source>
        <dbReference type="Google" id="ProtNLM"/>
    </source>
</evidence>
<dbReference type="RefSeq" id="WP_188699375.1">
    <property type="nucleotide sequence ID" value="NZ_BMMQ01000001.1"/>
</dbReference>
<gene>
    <name evidence="1" type="ORF">GCM10010910_00950</name>
</gene>
<organism evidence="1 2">
    <name type="scientific">Microbacterium nanhaiense</name>
    <dbReference type="NCBI Taxonomy" id="1301026"/>
    <lineage>
        <taxon>Bacteria</taxon>
        <taxon>Bacillati</taxon>
        <taxon>Actinomycetota</taxon>
        <taxon>Actinomycetes</taxon>
        <taxon>Micrococcales</taxon>
        <taxon>Microbacteriaceae</taxon>
        <taxon>Microbacterium</taxon>
    </lineage>
</organism>
<sequence>MTSRGPALRLREAARHVGLKPKTVSNLLYLGRFPEPHKQGRNNTWFVDELDAYNRANMSDYDEFHGPAAGREQGP</sequence>
<keyword evidence="2" id="KW-1185">Reference proteome</keyword>
<protein>
    <recommendedName>
        <fullName evidence="3">DNA-binding protein</fullName>
    </recommendedName>
</protein>
<evidence type="ECO:0000313" key="1">
    <source>
        <dbReference type="EMBL" id="GGO59015.1"/>
    </source>
</evidence>
<accession>A0ABQ2MUT4</accession>